<sequence length="128" mass="13701">MTTDRITVSVHTADEVARARVARQLRALPGVSVVREGAAVDVLLLGRHDDGAPGTLRRLARARRAPLLVIADDLGETELMAVTEYGARSVLWSQRLTPGRLQRAVHEAAGCCPRLPMVTALSALSALT</sequence>
<reference evidence="1 2" key="1">
    <citation type="submission" date="2020-04" db="EMBL/GenBank/DDBJ databases">
        <title>Draft Genome Sequence of Streptomyces morookaense DSM 40503, an 8-azaguanine-producing strain.</title>
        <authorList>
            <person name="Qi J."/>
            <person name="Gao J.-M."/>
        </authorList>
    </citation>
    <scope>NUCLEOTIDE SEQUENCE [LARGE SCALE GENOMIC DNA]</scope>
    <source>
        <strain evidence="1 2">DSM 40503</strain>
    </source>
</reference>
<protein>
    <submittedName>
        <fullName evidence="1">DNA-binding response regulator</fullName>
    </submittedName>
</protein>
<accession>A0A7Y7B0M0</accession>
<evidence type="ECO:0000313" key="1">
    <source>
        <dbReference type="EMBL" id="NVK76865.1"/>
    </source>
</evidence>
<proteinExistence type="predicted"/>
<organism evidence="1 2">
    <name type="scientific">Streptomyces morookaense</name>
    <name type="common">Streptoverticillium morookaense</name>
    <dbReference type="NCBI Taxonomy" id="1970"/>
    <lineage>
        <taxon>Bacteria</taxon>
        <taxon>Bacillati</taxon>
        <taxon>Actinomycetota</taxon>
        <taxon>Actinomycetes</taxon>
        <taxon>Kitasatosporales</taxon>
        <taxon>Streptomycetaceae</taxon>
        <taxon>Streptomyces</taxon>
    </lineage>
</organism>
<comment type="caution">
    <text evidence="1">The sequence shown here is derived from an EMBL/GenBank/DDBJ whole genome shotgun (WGS) entry which is preliminary data.</text>
</comment>
<dbReference type="AlphaFoldDB" id="A0A7Y7B0M0"/>
<dbReference type="GO" id="GO:0003677">
    <property type="term" value="F:DNA binding"/>
    <property type="evidence" value="ECO:0007669"/>
    <property type="project" value="UniProtKB-KW"/>
</dbReference>
<dbReference type="EMBL" id="JABBXF010000006">
    <property type="protein sequence ID" value="NVK76865.1"/>
    <property type="molecule type" value="Genomic_DNA"/>
</dbReference>
<gene>
    <name evidence="1" type="ORF">HG542_04250</name>
</gene>
<keyword evidence="1" id="KW-0238">DNA-binding</keyword>
<name>A0A7Y7B0M0_STRMO</name>
<keyword evidence="2" id="KW-1185">Reference proteome</keyword>
<evidence type="ECO:0000313" key="2">
    <source>
        <dbReference type="Proteomes" id="UP000587462"/>
    </source>
</evidence>
<dbReference type="Proteomes" id="UP000587462">
    <property type="component" value="Unassembled WGS sequence"/>
</dbReference>